<feature type="domain" description="Glycosyl transferase family 1" evidence="2">
    <location>
        <begin position="154"/>
        <end position="260"/>
    </location>
</feature>
<organism evidence="3 4">
    <name type="scientific">Cellulomonas terrae</name>
    <dbReference type="NCBI Taxonomy" id="311234"/>
    <lineage>
        <taxon>Bacteria</taxon>
        <taxon>Bacillati</taxon>
        <taxon>Actinomycetota</taxon>
        <taxon>Actinomycetes</taxon>
        <taxon>Micrococcales</taxon>
        <taxon>Cellulomonadaceae</taxon>
        <taxon>Cellulomonas</taxon>
    </lineage>
</organism>
<proteinExistence type="predicted"/>
<dbReference type="RefSeq" id="WP_146847135.1">
    <property type="nucleotide sequence ID" value="NZ_BJWH01000018.1"/>
</dbReference>
<dbReference type="GO" id="GO:0016757">
    <property type="term" value="F:glycosyltransferase activity"/>
    <property type="evidence" value="ECO:0007669"/>
    <property type="project" value="InterPro"/>
</dbReference>
<dbReference type="Gene3D" id="3.40.50.2000">
    <property type="entry name" value="Glycogen Phosphorylase B"/>
    <property type="match status" value="1"/>
</dbReference>
<dbReference type="PANTHER" id="PTHR46401:SF2">
    <property type="entry name" value="GLYCOSYLTRANSFERASE WBBK-RELATED"/>
    <property type="match status" value="1"/>
</dbReference>
<evidence type="ECO:0000313" key="4">
    <source>
        <dbReference type="Proteomes" id="UP000321049"/>
    </source>
</evidence>
<keyword evidence="4" id="KW-1185">Reference proteome</keyword>
<keyword evidence="1 3" id="KW-0808">Transferase</keyword>
<dbReference type="AlphaFoldDB" id="A0A511JN65"/>
<sequence>MTTADGRWRGQHGIGRFSSEVLGRLEVDRAIEPGIRPASLLDPAYVAWSMRDRGREVYYTPGFNAGLRGRYRQMLTLHDLIHLDVPAETSVHKRVYYEKIVRPAVRETGRVFTVSEFSRRRVAEWAGLDADQVVNVGVGCSFPTASEDELLLKQERERDEAAVLFVGNGKPHKNLGLALQAIARLPTTYRFVTVGVDEPTLRQAAASAGVPPERIDRHMGVTEDALRGFYLAASCVAMPSVYEGFGLPALEGMAVGTPTAFVAEAVGETLGELGFPSSNEPDDYAHAVRCAVEAGPQLASKLRDRAANYTWDATADTVRTTLKSLDV</sequence>
<dbReference type="PANTHER" id="PTHR46401">
    <property type="entry name" value="GLYCOSYLTRANSFERASE WBBK-RELATED"/>
    <property type="match status" value="1"/>
</dbReference>
<reference evidence="3 4" key="1">
    <citation type="submission" date="2019-07" db="EMBL/GenBank/DDBJ databases">
        <title>Whole genome shotgun sequence of Cellulomonas terrae NBRC 100819.</title>
        <authorList>
            <person name="Hosoyama A."/>
            <person name="Uohara A."/>
            <person name="Ohji S."/>
            <person name="Ichikawa N."/>
        </authorList>
    </citation>
    <scope>NUCLEOTIDE SEQUENCE [LARGE SCALE GENOMIC DNA]</scope>
    <source>
        <strain evidence="3 4">NBRC 100819</strain>
    </source>
</reference>
<name>A0A511JN65_9CELL</name>
<evidence type="ECO:0000259" key="2">
    <source>
        <dbReference type="Pfam" id="PF00534"/>
    </source>
</evidence>
<comment type="caution">
    <text evidence="3">The sequence shown here is derived from an EMBL/GenBank/DDBJ whole genome shotgun (WGS) entry which is preliminary data.</text>
</comment>
<evidence type="ECO:0000256" key="1">
    <source>
        <dbReference type="ARBA" id="ARBA00022679"/>
    </source>
</evidence>
<dbReference type="OrthoDB" id="9801609at2"/>
<dbReference type="Pfam" id="PF00534">
    <property type="entry name" value="Glycos_transf_1"/>
    <property type="match status" value="1"/>
</dbReference>
<evidence type="ECO:0000313" key="3">
    <source>
        <dbReference type="EMBL" id="GEL99482.1"/>
    </source>
</evidence>
<protein>
    <submittedName>
        <fullName evidence="3">Glycosyl transferase family 1</fullName>
    </submittedName>
</protein>
<dbReference type="Proteomes" id="UP000321049">
    <property type="component" value="Unassembled WGS sequence"/>
</dbReference>
<dbReference type="CDD" id="cd03809">
    <property type="entry name" value="GT4_MtfB-like"/>
    <property type="match status" value="1"/>
</dbReference>
<accession>A0A511JN65</accession>
<dbReference type="InterPro" id="IPR001296">
    <property type="entry name" value="Glyco_trans_1"/>
</dbReference>
<dbReference type="SUPFAM" id="SSF53756">
    <property type="entry name" value="UDP-Glycosyltransferase/glycogen phosphorylase"/>
    <property type="match status" value="1"/>
</dbReference>
<dbReference type="GO" id="GO:0009103">
    <property type="term" value="P:lipopolysaccharide biosynthetic process"/>
    <property type="evidence" value="ECO:0007669"/>
    <property type="project" value="TreeGrafter"/>
</dbReference>
<gene>
    <name evidence="3" type="ORF">CTE05_30290</name>
</gene>
<dbReference type="EMBL" id="BJWH01000018">
    <property type="protein sequence ID" value="GEL99482.1"/>
    <property type="molecule type" value="Genomic_DNA"/>
</dbReference>